<dbReference type="AlphaFoldDB" id="A0AAD4I4S1"/>
<proteinExistence type="predicted"/>
<organism evidence="1 2">
    <name type="scientific">Alternaria panax</name>
    <dbReference type="NCBI Taxonomy" id="48097"/>
    <lineage>
        <taxon>Eukaryota</taxon>
        <taxon>Fungi</taxon>
        <taxon>Dikarya</taxon>
        <taxon>Ascomycota</taxon>
        <taxon>Pezizomycotina</taxon>
        <taxon>Dothideomycetes</taxon>
        <taxon>Pleosporomycetidae</taxon>
        <taxon>Pleosporales</taxon>
        <taxon>Pleosporineae</taxon>
        <taxon>Pleosporaceae</taxon>
        <taxon>Alternaria</taxon>
        <taxon>Alternaria sect. Panax</taxon>
    </lineage>
</organism>
<reference evidence="1" key="1">
    <citation type="submission" date="2021-07" db="EMBL/GenBank/DDBJ databases">
        <title>Genome Resource of American Ginseng Black Spot Pathogen Alternaria panax.</title>
        <authorList>
            <person name="Qiu C."/>
            <person name="Wang W."/>
            <person name="Liu Z."/>
        </authorList>
    </citation>
    <scope>NUCLEOTIDE SEQUENCE</scope>
    <source>
        <strain evidence="1">BNCC115425</strain>
    </source>
</reference>
<evidence type="ECO:0000313" key="2">
    <source>
        <dbReference type="Proteomes" id="UP001199106"/>
    </source>
</evidence>
<keyword evidence="2" id="KW-1185">Reference proteome</keyword>
<evidence type="ECO:0000313" key="1">
    <source>
        <dbReference type="EMBL" id="KAG9185743.1"/>
    </source>
</evidence>
<name>A0AAD4I4S1_9PLEO</name>
<accession>A0AAD4I4S1</accession>
<protein>
    <submittedName>
        <fullName evidence="1">Uncharacterized protein</fullName>
    </submittedName>
</protein>
<dbReference type="Proteomes" id="UP001199106">
    <property type="component" value="Unassembled WGS sequence"/>
</dbReference>
<gene>
    <name evidence="1" type="ORF">G6011_07074</name>
</gene>
<dbReference type="EMBL" id="JAANER010000010">
    <property type="protein sequence ID" value="KAG9185743.1"/>
    <property type="molecule type" value="Genomic_DNA"/>
</dbReference>
<comment type="caution">
    <text evidence="1">The sequence shown here is derived from an EMBL/GenBank/DDBJ whole genome shotgun (WGS) entry which is preliminary data.</text>
</comment>
<sequence>MAPGNLIPIDGPAMIGSTNASSINKTPSSLVLLGLMVAVSSMWLLGEVFTTSDWANGNNTGEILSKQALTAASGVDKNTINACGSSNVIDVIETA</sequence>